<feature type="region of interest" description="Disordered" evidence="1">
    <location>
        <begin position="760"/>
        <end position="800"/>
    </location>
</feature>
<dbReference type="Pfam" id="PF07923">
    <property type="entry name" value="N1221"/>
    <property type="match status" value="1"/>
</dbReference>
<dbReference type="InterPro" id="IPR012486">
    <property type="entry name" value="Far11/STRP_N"/>
</dbReference>
<keyword evidence="5" id="KW-1185">Reference proteome</keyword>
<dbReference type="Proteomes" id="UP000093000">
    <property type="component" value="Unassembled WGS sequence"/>
</dbReference>
<proteinExistence type="predicted"/>
<dbReference type="Pfam" id="PF11882">
    <property type="entry name" value="DUF3402"/>
    <property type="match status" value="3"/>
</dbReference>
<comment type="caution">
    <text evidence="4">The sequence shown here is derived from an EMBL/GenBank/DDBJ whole genome shotgun (WGS) entry which is preliminary data.</text>
</comment>
<feature type="region of interest" description="Disordered" evidence="1">
    <location>
        <begin position="708"/>
        <end position="740"/>
    </location>
</feature>
<dbReference type="GO" id="GO:0007010">
    <property type="term" value="P:cytoskeleton organization"/>
    <property type="evidence" value="ECO:0007669"/>
    <property type="project" value="TreeGrafter"/>
</dbReference>
<evidence type="ECO:0000259" key="3">
    <source>
        <dbReference type="SMART" id="SM01293"/>
    </source>
</evidence>
<gene>
    <name evidence="4" type="primary">strip1</name>
    <name evidence="4" type="ORF">A0J61_02950</name>
</gene>
<evidence type="ECO:0000259" key="2">
    <source>
        <dbReference type="SMART" id="SM01292"/>
    </source>
</evidence>
<dbReference type="AlphaFoldDB" id="A0A1C7NIP8"/>
<name>A0A1C7NIP8_9FUNG</name>
<feature type="domain" description="Far11/STRP C-terminal" evidence="3">
    <location>
        <begin position="342"/>
        <end position="699"/>
    </location>
</feature>
<accession>A0A1C7NIP8</accession>
<dbReference type="OrthoDB" id="18234at2759"/>
<dbReference type="InterPro" id="IPR021819">
    <property type="entry name" value="Far11/STRP_C"/>
</dbReference>
<sequence>MHTVHPEQIKNFYNSRKTNKVYQHADFDYFEEPSIEDELNEFISYHEIKSEFGQYESEYNQSFPLWHPSSRQQKQDIIQNCLDQLDLQNQHKRTRATQQLVYIALGNYGEYRGHVDEHRQSMKENSQLLYQLNTIPAIQQSLNAACQYIETPIELTQVNLYCHEIDMHLTILFLIALFNPLQEDEERLVECLLNLVVRLKEHFTKSFPLKKLMLTLHKMLSITLGPLDESMKSNMRSICHLPTEKHPVKLTPEELHHWYQQTQEKYHMFQPTPLPSSIANTLTATYSNQLTSAMGLSDATQKMDLPYQTLFPSKNNSTSVNPTQPTKRQQMATTNSFVQELPHSLTEANEVHLQHLYISLADYQLIHERERAVHRWEQSAENNDWCQLWDQLEPPYRQKMQKAEQLFSNLAPHVQSMVVVLLKLLLSTVSIGKDKEADILEDINITRNRESISKAASGILLLLLKWFKLSHVLKFEYLSQALVDSGCMLLILKLLGLQEIALLASKKTDDPSQSFIGFIAKMEPSLNEDDEDGKYTNKRNLTWSIHLLRILQMITKRKTHRILLLVQYKSSAILKRLLKVGHPTMDLYVLKNLKNQVPFMGRKWRSNNMKTISAIYATCLTYLNDEWLSLQEGLNHTEEGAAKEISLRALTRLYIGQHYLPQLMPTMDDTPSMYHESNGLSEDCSSDLIELDPNFIRDYRDWLQSDVYQTEEEEQEEQEAHSLAGTPLPDAMPKPISPDDLANEINKLYLEELEREFEKKKKQKEQEEMAHSDVDGWDQPVQVPVKQQQQEEEEEGDDVVEELDPLQDINWENLTEEDLKQRLTLVEEKTVQRWMNVDMDDPRYLKVVNPLETEIPLDEEGWPMW</sequence>
<dbReference type="InParanoid" id="A0A1C7NIP8"/>
<dbReference type="FunCoup" id="A0A1C7NIP8">
    <property type="interactions" value="483"/>
</dbReference>
<dbReference type="STRING" id="101091.A0A1C7NIP8"/>
<feature type="compositionally biased region" description="Low complexity" evidence="1">
    <location>
        <begin position="778"/>
        <end position="788"/>
    </location>
</feature>
<organism evidence="4 5">
    <name type="scientific">Choanephora cucurbitarum</name>
    <dbReference type="NCBI Taxonomy" id="101091"/>
    <lineage>
        <taxon>Eukaryota</taxon>
        <taxon>Fungi</taxon>
        <taxon>Fungi incertae sedis</taxon>
        <taxon>Mucoromycota</taxon>
        <taxon>Mucoromycotina</taxon>
        <taxon>Mucoromycetes</taxon>
        <taxon>Mucorales</taxon>
        <taxon>Mucorineae</taxon>
        <taxon>Choanephoraceae</taxon>
        <taxon>Choanephoroideae</taxon>
        <taxon>Choanephora</taxon>
    </lineage>
</organism>
<dbReference type="PANTHER" id="PTHR13239:SF4">
    <property type="entry name" value="AT25231P"/>
    <property type="match status" value="1"/>
</dbReference>
<dbReference type="PANTHER" id="PTHR13239">
    <property type="entry name" value="PROTEIN REQUIRED FOR HYPHAL ANASTOMOSIS HAM-2"/>
    <property type="match status" value="1"/>
</dbReference>
<reference evidence="4 5" key="1">
    <citation type="submission" date="2016-03" db="EMBL/GenBank/DDBJ databases">
        <title>Choanephora cucurbitarum.</title>
        <authorList>
            <person name="Min B."/>
            <person name="Park H."/>
            <person name="Park J.-H."/>
            <person name="Shin H.-D."/>
            <person name="Choi I.-G."/>
        </authorList>
    </citation>
    <scope>NUCLEOTIDE SEQUENCE [LARGE SCALE GENOMIC DNA]</scope>
    <source>
        <strain evidence="4 5">KUS-F28377</strain>
    </source>
</reference>
<protein>
    <submittedName>
        <fullName evidence="4">Striatin-interacting protein 1</fullName>
    </submittedName>
</protein>
<feature type="compositionally biased region" description="Basic and acidic residues" evidence="1">
    <location>
        <begin position="760"/>
        <end position="774"/>
    </location>
</feature>
<dbReference type="GO" id="GO:0005829">
    <property type="term" value="C:cytosol"/>
    <property type="evidence" value="ECO:0007669"/>
    <property type="project" value="TreeGrafter"/>
</dbReference>
<evidence type="ECO:0000256" key="1">
    <source>
        <dbReference type="SAM" id="MobiDB-lite"/>
    </source>
</evidence>
<evidence type="ECO:0000313" key="5">
    <source>
        <dbReference type="Proteomes" id="UP000093000"/>
    </source>
</evidence>
<feature type="domain" description="Far11/STRP N-terminal" evidence="2">
    <location>
        <begin position="22"/>
        <end position="280"/>
    </location>
</feature>
<evidence type="ECO:0000313" key="4">
    <source>
        <dbReference type="EMBL" id="OBZ89007.1"/>
    </source>
</evidence>
<dbReference type="SMART" id="SM01293">
    <property type="entry name" value="DUF3402"/>
    <property type="match status" value="1"/>
</dbReference>
<dbReference type="InterPro" id="IPR040185">
    <property type="entry name" value="Far11/STRP"/>
</dbReference>
<feature type="compositionally biased region" description="Acidic residues" evidence="1">
    <location>
        <begin position="790"/>
        <end position="800"/>
    </location>
</feature>
<dbReference type="EMBL" id="LUGH01000119">
    <property type="protein sequence ID" value="OBZ89007.1"/>
    <property type="molecule type" value="Genomic_DNA"/>
</dbReference>
<dbReference type="SMART" id="SM01292">
    <property type="entry name" value="N1221"/>
    <property type="match status" value="1"/>
</dbReference>